<dbReference type="SUPFAM" id="SSF57716">
    <property type="entry name" value="Glucocorticoid receptor-like (DNA-binding domain)"/>
    <property type="match status" value="2"/>
</dbReference>
<dbReference type="SMART" id="SM00401">
    <property type="entry name" value="ZnF_GATA"/>
    <property type="match status" value="2"/>
</dbReference>
<evidence type="ECO:0000313" key="12">
    <source>
        <dbReference type="Proteomes" id="UP000440578"/>
    </source>
</evidence>
<keyword evidence="2" id="KW-0479">Metal-binding</keyword>
<feature type="domain" description="GATA-type" evidence="10">
    <location>
        <begin position="168"/>
        <end position="221"/>
    </location>
</feature>
<evidence type="ECO:0000256" key="6">
    <source>
        <dbReference type="ARBA" id="ARBA00023163"/>
    </source>
</evidence>
<keyword evidence="12" id="KW-1185">Reference proteome</keyword>
<accession>A0A6A4VMZ4</accession>
<dbReference type="GO" id="GO:0000981">
    <property type="term" value="F:DNA-binding transcription factor activity, RNA polymerase II-specific"/>
    <property type="evidence" value="ECO:0007669"/>
    <property type="project" value="TreeGrafter"/>
</dbReference>
<dbReference type="FunFam" id="3.30.50.10:FF:000002">
    <property type="entry name" value="Gata transcription factor gatad"/>
    <property type="match status" value="1"/>
</dbReference>
<feature type="compositionally biased region" description="Basic and acidic residues" evidence="9">
    <location>
        <begin position="213"/>
        <end position="233"/>
    </location>
</feature>
<evidence type="ECO:0000256" key="8">
    <source>
        <dbReference type="PROSITE-ProRule" id="PRU00094"/>
    </source>
</evidence>
<protein>
    <submittedName>
        <fullName evidence="11">GATA-binding factor A</fullName>
    </submittedName>
</protein>
<dbReference type="Pfam" id="PF00320">
    <property type="entry name" value="GATA"/>
    <property type="match status" value="2"/>
</dbReference>
<dbReference type="PROSITE" id="PS00344">
    <property type="entry name" value="GATA_ZN_FINGER_1"/>
    <property type="match status" value="2"/>
</dbReference>
<evidence type="ECO:0000256" key="9">
    <source>
        <dbReference type="SAM" id="MobiDB-lite"/>
    </source>
</evidence>
<feature type="compositionally biased region" description="Pro residues" evidence="9">
    <location>
        <begin position="299"/>
        <end position="309"/>
    </location>
</feature>
<dbReference type="InterPro" id="IPR000679">
    <property type="entry name" value="Znf_GATA"/>
</dbReference>
<dbReference type="GO" id="GO:0000978">
    <property type="term" value="F:RNA polymerase II cis-regulatory region sequence-specific DNA binding"/>
    <property type="evidence" value="ECO:0007669"/>
    <property type="project" value="TreeGrafter"/>
</dbReference>
<proteinExistence type="predicted"/>
<evidence type="ECO:0000256" key="1">
    <source>
        <dbReference type="ARBA" id="ARBA00004123"/>
    </source>
</evidence>
<dbReference type="InterPro" id="IPR039355">
    <property type="entry name" value="Transcription_factor_GATA"/>
</dbReference>
<dbReference type="PROSITE" id="PS50114">
    <property type="entry name" value="GATA_ZN_FINGER_2"/>
    <property type="match status" value="2"/>
</dbReference>
<comment type="caution">
    <text evidence="11">The sequence shown here is derived from an EMBL/GenBank/DDBJ whole genome shotgun (WGS) entry which is preliminary data.</text>
</comment>
<evidence type="ECO:0000256" key="2">
    <source>
        <dbReference type="ARBA" id="ARBA00022723"/>
    </source>
</evidence>
<dbReference type="Gene3D" id="3.30.50.10">
    <property type="entry name" value="Erythroid Transcription Factor GATA-1, subunit A"/>
    <property type="match status" value="2"/>
</dbReference>
<dbReference type="AlphaFoldDB" id="A0A6A4VMZ4"/>
<dbReference type="EMBL" id="VIIS01001482">
    <property type="protein sequence ID" value="KAF0297527.1"/>
    <property type="molecule type" value="Genomic_DNA"/>
</dbReference>
<dbReference type="PANTHER" id="PTHR10071:SF281">
    <property type="entry name" value="BOX A-BINDING FACTOR-RELATED"/>
    <property type="match status" value="1"/>
</dbReference>
<keyword evidence="7" id="KW-0539">Nucleus</keyword>
<evidence type="ECO:0000259" key="10">
    <source>
        <dbReference type="PROSITE" id="PS50114"/>
    </source>
</evidence>
<dbReference type="GO" id="GO:0045165">
    <property type="term" value="P:cell fate commitment"/>
    <property type="evidence" value="ECO:0007669"/>
    <property type="project" value="TreeGrafter"/>
</dbReference>
<feature type="region of interest" description="Disordered" evidence="9">
    <location>
        <begin position="28"/>
        <end position="47"/>
    </location>
</feature>
<feature type="region of interest" description="Disordered" evidence="9">
    <location>
        <begin position="211"/>
        <end position="246"/>
    </location>
</feature>
<dbReference type="Proteomes" id="UP000440578">
    <property type="component" value="Unassembled WGS sequence"/>
</dbReference>
<dbReference type="CDD" id="cd00202">
    <property type="entry name" value="ZnF_GATA"/>
    <property type="match status" value="2"/>
</dbReference>
<evidence type="ECO:0000256" key="3">
    <source>
        <dbReference type="ARBA" id="ARBA00022771"/>
    </source>
</evidence>
<feature type="domain" description="GATA-type" evidence="10">
    <location>
        <begin position="64"/>
        <end position="106"/>
    </location>
</feature>
<dbReference type="InterPro" id="IPR013088">
    <property type="entry name" value="Znf_NHR/GATA"/>
</dbReference>
<feature type="region of interest" description="Disordered" evidence="9">
    <location>
        <begin position="281"/>
        <end position="311"/>
    </location>
</feature>
<evidence type="ECO:0000256" key="5">
    <source>
        <dbReference type="ARBA" id="ARBA00023015"/>
    </source>
</evidence>
<gene>
    <name evidence="11" type="primary">GATA4_4</name>
    <name evidence="11" type="ORF">FJT64_005012</name>
</gene>
<evidence type="ECO:0000256" key="4">
    <source>
        <dbReference type="ARBA" id="ARBA00022833"/>
    </source>
</evidence>
<comment type="subcellular location">
    <subcellularLocation>
        <location evidence="1">Nucleus</location>
    </subcellularLocation>
</comment>
<organism evidence="11 12">
    <name type="scientific">Amphibalanus amphitrite</name>
    <name type="common">Striped barnacle</name>
    <name type="synonym">Balanus amphitrite</name>
    <dbReference type="NCBI Taxonomy" id="1232801"/>
    <lineage>
        <taxon>Eukaryota</taxon>
        <taxon>Metazoa</taxon>
        <taxon>Ecdysozoa</taxon>
        <taxon>Arthropoda</taxon>
        <taxon>Crustacea</taxon>
        <taxon>Multicrustacea</taxon>
        <taxon>Cirripedia</taxon>
        <taxon>Thoracica</taxon>
        <taxon>Thoracicalcarea</taxon>
        <taxon>Balanomorpha</taxon>
        <taxon>Balanoidea</taxon>
        <taxon>Balanidae</taxon>
        <taxon>Amphibalaninae</taxon>
        <taxon>Amphibalanus</taxon>
    </lineage>
</organism>
<dbReference type="GO" id="GO:0005634">
    <property type="term" value="C:nucleus"/>
    <property type="evidence" value="ECO:0007669"/>
    <property type="project" value="UniProtKB-SubCell"/>
</dbReference>
<name>A0A6A4VMZ4_AMPAM</name>
<sequence length="429" mass="46296">MTSTAGETPKLLPFAALRNATSVIQSPISSTSRSLYRPSQPPPDVAPQHDGWPVMDAAHPAYCYPESRECVNCGTGNTPLWRRDMTGHYLCNACSLFSKSNGFHRPPLRQTVRRLVSAGTPPAMCLLTPMEPSPPPLLPLSTVLPPAASAGAVPCSLSEHQQKVSMSRRQDQSCHNCQTMNTSLWRRDANGNTVCNACGLFAKLHGHNRPLSMRKDEIQPRKRKPKSEADGSGRSRRRRNQASRATIGVDIVNRAMNVVGLTQNGLGMGSMAQLSQSSVINPPVYSRDDRSPPSMYHPAVPPPPPPPPAVASTHLMLPALYSSHSVTSPAPVTSYPSSAHQPLPSYSSVSRYLQPERGPSPTGAIYRPDSPATYMPGASVLPSSSLHMATTALDTLNDIQEMVACDLGLSERAPPVAAHCGAEQYYQHY</sequence>
<evidence type="ECO:0000256" key="7">
    <source>
        <dbReference type="ARBA" id="ARBA00023242"/>
    </source>
</evidence>
<keyword evidence="3 8" id="KW-0863">Zinc-finger</keyword>
<keyword evidence="4" id="KW-0862">Zinc</keyword>
<evidence type="ECO:0000313" key="11">
    <source>
        <dbReference type="EMBL" id="KAF0297527.1"/>
    </source>
</evidence>
<keyword evidence="6" id="KW-0804">Transcription</keyword>
<keyword evidence="5" id="KW-0805">Transcription regulation</keyword>
<dbReference type="GO" id="GO:0045944">
    <property type="term" value="P:positive regulation of transcription by RNA polymerase II"/>
    <property type="evidence" value="ECO:0007669"/>
    <property type="project" value="TreeGrafter"/>
</dbReference>
<dbReference type="OrthoDB" id="2162994at2759"/>
<dbReference type="PANTHER" id="PTHR10071">
    <property type="entry name" value="TRANSCRIPTION FACTOR GATA FAMILY MEMBER"/>
    <property type="match status" value="1"/>
</dbReference>
<dbReference type="GO" id="GO:0008270">
    <property type="term" value="F:zinc ion binding"/>
    <property type="evidence" value="ECO:0007669"/>
    <property type="project" value="UniProtKB-KW"/>
</dbReference>
<dbReference type="PRINTS" id="PR00619">
    <property type="entry name" value="GATAZNFINGER"/>
</dbReference>
<reference evidence="11 12" key="1">
    <citation type="submission" date="2019-07" db="EMBL/GenBank/DDBJ databases">
        <title>Draft genome assembly of a fouling barnacle, Amphibalanus amphitrite (Darwin, 1854): The first reference genome for Thecostraca.</title>
        <authorList>
            <person name="Kim W."/>
        </authorList>
    </citation>
    <scope>NUCLEOTIDE SEQUENCE [LARGE SCALE GENOMIC DNA]</scope>
    <source>
        <strain evidence="11">SNU_AA5</strain>
        <tissue evidence="11">Soma without cirri and trophi</tissue>
    </source>
</reference>
<dbReference type="GO" id="GO:0000122">
    <property type="term" value="P:negative regulation of transcription by RNA polymerase II"/>
    <property type="evidence" value="ECO:0007669"/>
    <property type="project" value="TreeGrafter"/>
</dbReference>